<dbReference type="PRINTS" id="PR00069">
    <property type="entry name" value="ALDKETRDTASE"/>
</dbReference>
<dbReference type="InterPro" id="IPR036812">
    <property type="entry name" value="NAD(P)_OxRdtase_dom_sf"/>
</dbReference>
<sequence>MQNLDNEKRREFMRRMCAAAVIGGSFVACGDSNKSDLSASDSSESSTGNSSDLPTNSANSANLKGILGESYTLSNGVKIPKLGLGLWRIENEKVPNVISEAIKVGYRHFDSAQAYENEVGTGEGVRAAIKGGLKREEIFVTTKVRAEHKTYESATKSIDESLSKLGLDFIDLMLIHSPQPWNDFRGGDYSQGNIEAWRALEDAHKAGKIRSIGVSNFLQKDLENIFANCTIKPMANQILTHIGNTAFDLIAYCKAQGLVVEAYSPIAHGELLRDEQIQKMAQKYGVSAPQLCIRYALEIGTIPLPKSVNPAHIASNAQVDFAISEADLDTLKKMKFKDYGEHSYFPVFSGK</sequence>
<dbReference type="PROSITE" id="PS00062">
    <property type="entry name" value="ALDOKETO_REDUCTASE_2"/>
    <property type="match status" value="1"/>
</dbReference>
<evidence type="ECO:0000256" key="4">
    <source>
        <dbReference type="SAM" id="MobiDB-lite"/>
    </source>
</evidence>
<dbReference type="Pfam" id="PF00248">
    <property type="entry name" value="Aldo_ket_red"/>
    <property type="match status" value="1"/>
</dbReference>
<dbReference type="CDD" id="cd19071">
    <property type="entry name" value="AKR_AKR1-5-like"/>
    <property type="match status" value="1"/>
</dbReference>
<keyword evidence="7" id="KW-1185">Reference proteome</keyword>
<feature type="domain" description="NADP-dependent oxidoreductase" evidence="5">
    <location>
        <begin position="81"/>
        <end position="333"/>
    </location>
</feature>
<dbReference type="Proteomes" id="UP000018731">
    <property type="component" value="Unassembled WGS sequence"/>
</dbReference>
<dbReference type="SUPFAM" id="SSF51430">
    <property type="entry name" value="NAD(P)-linked oxidoreductase"/>
    <property type="match status" value="1"/>
</dbReference>
<name>V8C7R6_9HELI</name>
<dbReference type="InterPro" id="IPR020471">
    <property type="entry name" value="AKR"/>
</dbReference>
<accession>V8C7R6</accession>
<evidence type="ECO:0000313" key="7">
    <source>
        <dbReference type="Proteomes" id="UP000018731"/>
    </source>
</evidence>
<feature type="compositionally biased region" description="Low complexity" evidence="4">
    <location>
        <begin position="37"/>
        <end position="52"/>
    </location>
</feature>
<evidence type="ECO:0000256" key="2">
    <source>
        <dbReference type="ARBA" id="ARBA00023002"/>
    </source>
</evidence>
<keyword evidence="2" id="KW-0560">Oxidoreductase</keyword>
<dbReference type="PANTHER" id="PTHR43827:SF13">
    <property type="entry name" value="ALDO_KETO REDUCTASE FAMILY PROTEIN"/>
    <property type="match status" value="1"/>
</dbReference>
<proteinExistence type="inferred from homology"/>
<dbReference type="FunFam" id="3.20.20.100:FF:000002">
    <property type="entry name" value="2,5-diketo-D-gluconic acid reductase A"/>
    <property type="match status" value="1"/>
</dbReference>
<gene>
    <name evidence="6" type="ORF">HMPREF2086_01216</name>
</gene>
<evidence type="ECO:0000256" key="3">
    <source>
        <dbReference type="ARBA" id="ARBA00049445"/>
    </source>
</evidence>
<comment type="catalytic activity">
    <reaction evidence="3">
        <text>hydroxyacetone + NADP(+) = methylglyoxal + NADPH + H(+)</text>
        <dbReference type="Rhea" id="RHEA:27986"/>
        <dbReference type="ChEBI" id="CHEBI:15378"/>
        <dbReference type="ChEBI" id="CHEBI:17158"/>
        <dbReference type="ChEBI" id="CHEBI:27957"/>
        <dbReference type="ChEBI" id="CHEBI:57783"/>
        <dbReference type="ChEBI" id="CHEBI:58349"/>
    </reaction>
</comment>
<dbReference type="InterPro" id="IPR023210">
    <property type="entry name" value="NADP_OxRdtase_dom"/>
</dbReference>
<evidence type="ECO:0000259" key="5">
    <source>
        <dbReference type="Pfam" id="PF00248"/>
    </source>
</evidence>
<dbReference type="STRING" id="1357400.HMPREF2086_01216"/>
<dbReference type="Gene3D" id="3.20.20.100">
    <property type="entry name" value="NADP-dependent oxidoreductase domain"/>
    <property type="match status" value="1"/>
</dbReference>
<feature type="region of interest" description="Disordered" evidence="4">
    <location>
        <begin position="37"/>
        <end position="57"/>
    </location>
</feature>
<comment type="caution">
    <text evidence="6">The sequence shown here is derived from an EMBL/GenBank/DDBJ whole genome shotgun (WGS) entry which is preliminary data.</text>
</comment>
<dbReference type="EMBL" id="AZJI01000005">
    <property type="protein sequence ID" value="ETD23414.1"/>
    <property type="molecule type" value="Genomic_DNA"/>
</dbReference>
<dbReference type="AlphaFoldDB" id="V8C7R6"/>
<dbReference type="InterPro" id="IPR018170">
    <property type="entry name" value="Aldo/ket_reductase_CS"/>
</dbReference>
<dbReference type="GO" id="GO:0016616">
    <property type="term" value="F:oxidoreductase activity, acting on the CH-OH group of donors, NAD or NADP as acceptor"/>
    <property type="evidence" value="ECO:0007669"/>
    <property type="project" value="UniProtKB-ARBA"/>
</dbReference>
<dbReference type="HOGENOM" id="CLU_023205_0_1_7"/>
<dbReference type="PATRIC" id="fig|1357400.3.peg.1638"/>
<organism evidence="6 7">
    <name type="scientific">Helicobacter macacae MIT 99-5501</name>
    <dbReference type="NCBI Taxonomy" id="1357400"/>
    <lineage>
        <taxon>Bacteria</taxon>
        <taxon>Pseudomonadati</taxon>
        <taxon>Campylobacterota</taxon>
        <taxon>Epsilonproteobacteria</taxon>
        <taxon>Campylobacterales</taxon>
        <taxon>Helicobacteraceae</taxon>
        <taxon>Helicobacter</taxon>
    </lineage>
</organism>
<evidence type="ECO:0000313" key="6">
    <source>
        <dbReference type="EMBL" id="ETD23414.1"/>
    </source>
</evidence>
<reference evidence="6 7" key="1">
    <citation type="journal article" date="2014" name="Genome Announc.">
        <title>Draft genome sequences of six enterohepatic helicobacter species isolated from humans and one from rhesus macaques.</title>
        <authorList>
            <person name="Shen Z."/>
            <person name="Sheh A."/>
            <person name="Young S.K."/>
            <person name="Abouelliel A."/>
            <person name="Ward D.V."/>
            <person name="Earl A.M."/>
            <person name="Fox J.G."/>
        </authorList>
    </citation>
    <scope>NUCLEOTIDE SEQUENCE [LARGE SCALE GENOMIC DNA]</scope>
    <source>
        <strain evidence="6 7">MIT 99-5501</strain>
    </source>
</reference>
<dbReference type="PANTHER" id="PTHR43827">
    <property type="entry name" value="2,5-DIKETO-D-GLUCONIC ACID REDUCTASE"/>
    <property type="match status" value="1"/>
</dbReference>
<dbReference type="RefSeq" id="WP_023927951.1">
    <property type="nucleotide sequence ID" value="NZ_KI669454.1"/>
</dbReference>
<evidence type="ECO:0000256" key="1">
    <source>
        <dbReference type="ARBA" id="ARBA00007905"/>
    </source>
</evidence>
<comment type="similarity">
    <text evidence="1">Belongs to the aldo/keto reductase family.</text>
</comment>
<dbReference type="eggNOG" id="COG0656">
    <property type="taxonomic scope" value="Bacteria"/>
</dbReference>
<protein>
    <recommendedName>
        <fullName evidence="5">NADP-dependent oxidoreductase domain-containing protein</fullName>
    </recommendedName>
</protein>